<evidence type="ECO:0000313" key="4">
    <source>
        <dbReference type="RefSeq" id="XP_030892365.1"/>
    </source>
</evidence>
<dbReference type="Pfam" id="PF15936">
    <property type="entry name" value="DUF4749"/>
    <property type="match status" value="1"/>
</dbReference>
<dbReference type="OrthoDB" id="445995at2759"/>
<dbReference type="AlphaFoldDB" id="A0A7F8RG68"/>
<accession>A0A7F8RG68</accession>
<dbReference type="InterPro" id="IPR031847">
    <property type="entry name" value="PDLI1-4/Zasp-like_mid"/>
</dbReference>
<reference evidence="4" key="1">
    <citation type="submission" date="2025-08" db="UniProtKB">
        <authorList>
            <consortium name="RefSeq"/>
        </authorList>
    </citation>
    <scope>IDENTIFICATION</scope>
    <source>
        <tissue evidence="4">Liver</tissue>
    </source>
</reference>
<feature type="compositionally biased region" description="Polar residues" evidence="1">
    <location>
        <begin position="143"/>
        <end position="152"/>
    </location>
</feature>
<dbReference type="Proteomes" id="UP000245341">
    <property type="component" value="Unplaced"/>
</dbReference>
<evidence type="ECO:0000256" key="1">
    <source>
        <dbReference type="SAM" id="MobiDB-lite"/>
    </source>
</evidence>
<gene>
    <name evidence="4" type="primary">LOC102726519</name>
</gene>
<name>A0A7F8RG68_LEPWE</name>
<protein>
    <submittedName>
        <fullName evidence="4">PDZ and LIM domain protein 2-like</fullName>
    </submittedName>
</protein>
<keyword evidence="3" id="KW-1185">Reference proteome</keyword>
<dbReference type="RefSeq" id="XP_030892365.1">
    <property type="nucleotide sequence ID" value="XM_031036505.1"/>
</dbReference>
<dbReference type="GeneID" id="102726519"/>
<evidence type="ECO:0000259" key="2">
    <source>
        <dbReference type="Pfam" id="PF15936"/>
    </source>
</evidence>
<feature type="region of interest" description="Disordered" evidence="1">
    <location>
        <begin position="63"/>
        <end position="97"/>
    </location>
</feature>
<sequence>MPCPAADGARAVVLEYLVLTALLEESVLPSDSGPHGTKSKRDVDWWKKILPWCLSVPQASLPRASDSAVLVLPPSPGRRSSSPRLSVDSEGGSRLLEEDSEVYKMLQENREARVAPRQSSSFRLLQEALEAEERGGTPAFLPSQLSPQSALPTSRAPATPPKLHT</sequence>
<proteinExistence type="predicted"/>
<feature type="domain" description="PDZ and LIM" evidence="2">
    <location>
        <begin position="91"/>
        <end position="133"/>
    </location>
</feature>
<feature type="compositionally biased region" description="Low complexity" evidence="1">
    <location>
        <begin position="77"/>
        <end position="86"/>
    </location>
</feature>
<dbReference type="KEGG" id="lww:102726519"/>
<feature type="region of interest" description="Disordered" evidence="1">
    <location>
        <begin position="110"/>
        <end position="165"/>
    </location>
</feature>
<organism evidence="3 4">
    <name type="scientific">Leptonychotes weddellii</name>
    <name type="common">Weddell seal</name>
    <name type="synonym">Otaria weddellii</name>
    <dbReference type="NCBI Taxonomy" id="9713"/>
    <lineage>
        <taxon>Eukaryota</taxon>
        <taxon>Metazoa</taxon>
        <taxon>Chordata</taxon>
        <taxon>Craniata</taxon>
        <taxon>Vertebrata</taxon>
        <taxon>Euteleostomi</taxon>
        <taxon>Mammalia</taxon>
        <taxon>Eutheria</taxon>
        <taxon>Laurasiatheria</taxon>
        <taxon>Carnivora</taxon>
        <taxon>Caniformia</taxon>
        <taxon>Pinnipedia</taxon>
        <taxon>Phocidae</taxon>
        <taxon>Monachinae</taxon>
        <taxon>Lobodontini</taxon>
        <taxon>Leptonychotes</taxon>
    </lineage>
</organism>
<evidence type="ECO:0000313" key="3">
    <source>
        <dbReference type="Proteomes" id="UP000245341"/>
    </source>
</evidence>